<proteinExistence type="inferred from homology"/>
<sequence>MTRRPDQAMNFRRPLPGLYRSGNLSHLSAQGKAELLALGITRIIDLRTRAERQLDPSPFLGRAEYLNLSLLPYRNRALNTASAEAKDNGDYAIAHLEYAANQIVTILGAILDAPSGPVLIHCHAGKDRTGLIVALCLELAGKSREEVAADHMLTGPELVDFFAAIQARKTPEQWAKLEPFQPCCPDDMRRPLAYLDSEWQGAGKYLEAHGFSREEQAALAARLQGGVAHPCP</sequence>
<dbReference type="PANTHER" id="PTHR31126:SF1">
    <property type="entry name" value="TYROSINE SPECIFIC PROTEIN PHOSPHATASES DOMAIN-CONTAINING PROTEIN"/>
    <property type="match status" value="1"/>
</dbReference>
<protein>
    <submittedName>
        <fullName evidence="3">Tyrosine-protein phosphatase</fullName>
    </submittedName>
</protein>
<evidence type="ECO:0000313" key="3">
    <source>
        <dbReference type="EMBL" id="RJF71313.1"/>
    </source>
</evidence>
<reference evidence="3 4" key="1">
    <citation type="submission" date="2018-09" db="EMBL/GenBank/DDBJ databases">
        <authorList>
            <person name="Zhu H."/>
        </authorList>
    </citation>
    <scope>NUCLEOTIDE SEQUENCE [LARGE SCALE GENOMIC DNA]</scope>
    <source>
        <strain evidence="3 4">K2S05-167</strain>
    </source>
</reference>
<dbReference type="Gene3D" id="3.90.190.10">
    <property type="entry name" value="Protein tyrosine phosphatase superfamily"/>
    <property type="match status" value="1"/>
</dbReference>
<comment type="caution">
    <text evidence="3">The sequence shown here is derived from an EMBL/GenBank/DDBJ whole genome shotgun (WGS) entry which is preliminary data.</text>
</comment>
<dbReference type="GO" id="GO:0004721">
    <property type="term" value="F:phosphoprotein phosphatase activity"/>
    <property type="evidence" value="ECO:0007669"/>
    <property type="project" value="InterPro"/>
</dbReference>
<gene>
    <name evidence="3" type="ORF">D3875_06720</name>
</gene>
<name>A0A418V5D2_9DEIO</name>
<comment type="similarity">
    <text evidence="1">Belongs to the protein-tyrosine phosphatase family.</text>
</comment>
<dbReference type="RefSeq" id="WP_119762363.1">
    <property type="nucleotide sequence ID" value="NZ_QYUJ01000014.1"/>
</dbReference>
<dbReference type="Proteomes" id="UP000286287">
    <property type="component" value="Unassembled WGS sequence"/>
</dbReference>
<dbReference type="SUPFAM" id="SSF52799">
    <property type="entry name" value="(Phosphotyrosine protein) phosphatases II"/>
    <property type="match status" value="1"/>
</dbReference>
<dbReference type="PANTHER" id="PTHR31126">
    <property type="entry name" value="TYROSINE-PROTEIN PHOSPHATASE"/>
    <property type="match status" value="1"/>
</dbReference>
<dbReference type="Pfam" id="PF13350">
    <property type="entry name" value="Y_phosphatase3"/>
    <property type="match status" value="1"/>
</dbReference>
<dbReference type="InterPro" id="IPR029021">
    <property type="entry name" value="Prot-tyrosine_phosphatase-like"/>
</dbReference>
<evidence type="ECO:0000313" key="4">
    <source>
        <dbReference type="Proteomes" id="UP000286287"/>
    </source>
</evidence>
<dbReference type="InterPro" id="IPR016130">
    <property type="entry name" value="Tyr_Pase_AS"/>
</dbReference>
<dbReference type="EMBL" id="QYUJ01000014">
    <property type="protein sequence ID" value="RJF71313.1"/>
    <property type="molecule type" value="Genomic_DNA"/>
</dbReference>
<feature type="domain" description="Tyrosine specific protein phosphatases" evidence="2">
    <location>
        <begin position="101"/>
        <end position="135"/>
    </location>
</feature>
<dbReference type="AlphaFoldDB" id="A0A418V5D2"/>
<dbReference type="OrthoDB" id="1188001at2"/>
<evidence type="ECO:0000259" key="2">
    <source>
        <dbReference type="PROSITE" id="PS50056"/>
    </source>
</evidence>
<dbReference type="PROSITE" id="PS00383">
    <property type="entry name" value="TYR_PHOSPHATASE_1"/>
    <property type="match status" value="1"/>
</dbReference>
<accession>A0A418V5D2</accession>
<evidence type="ECO:0000256" key="1">
    <source>
        <dbReference type="ARBA" id="ARBA00009580"/>
    </source>
</evidence>
<dbReference type="PROSITE" id="PS50056">
    <property type="entry name" value="TYR_PHOSPHATASE_2"/>
    <property type="match status" value="1"/>
</dbReference>
<dbReference type="InterPro" id="IPR000387">
    <property type="entry name" value="Tyr_Pase_dom"/>
</dbReference>
<dbReference type="InterPro" id="IPR026893">
    <property type="entry name" value="Tyr/Ser_Pase_IphP-type"/>
</dbReference>
<keyword evidence="4" id="KW-1185">Reference proteome</keyword>
<organism evidence="3 4">
    <name type="scientific">Deinococcus cavernae</name>
    <dbReference type="NCBI Taxonomy" id="2320857"/>
    <lineage>
        <taxon>Bacteria</taxon>
        <taxon>Thermotogati</taxon>
        <taxon>Deinococcota</taxon>
        <taxon>Deinococci</taxon>
        <taxon>Deinococcales</taxon>
        <taxon>Deinococcaceae</taxon>
        <taxon>Deinococcus</taxon>
    </lineage>
</organism>